<dbReference type="InterPro" id="IPR025738">
    <property type="entry name" value="BatD"/>
</dbReference>
<dbReference type="Pfam" id="PF25607">
    <property type="entry name" value="DUF7939"/>
    <property type="match status" value="1"/>
</dbReference>
<dbReference type="InterPro" id="IPR057699">
    <property type="entry name" value="DUF7939"/>
</dbReference>
<accession>D3HNM7</accession>
<evidence type="ECO:0000259" key="3">
    <source>
        <dbReference type="Pfam" id="PF25607"/>
    </source>
</evidence>
<dbReference type="Pfam" id="PF13584">
    <property type="entry name" value="BatD"/>
    <property type="match status" value="1"/>
</dbReference>
<dbReference type="AlphaFoldDB" id="D3HNM7"/>
<feature type="signal peptide" evidence="2">
    <location>
        <begin position="1"/>
        <end position="22"/>
    </location>
</feature>
<dbReference type="eggNOG" id="COG4783">
    <property type="taxonomic scope" value="Bacteria"/>
</dbReference>
<dbReference type="PANTHER" id="PTHR40940">
    <property type="entry name" value="PROTEIN BATD-RELATED"/>
    <property type="match status" value="1"/>
</dbReference>
<gene>
    <name evidence="4" type="ordered locus">LLO_0162</name>
</gene>
<organism evidence="4 5">
    <name type="scientific">Legionella longbeachae serogroup 1 (strain NSW150)</name>
    <dbReference type="NCBI Taxonomy" id="661367"/>
    <lineage>
        <taxon>Bacteria</taxon>
        <taxon>Pseudomonadati</taxon>
        <taxon>Pseudomonadota</taxon>
        <taxon>Gammaproteobacteria</taxon>
        <taxon>Legionellales</taxon>
        <taxon>Legionellaceae</taxon>
        <taxon>Legionella</taxon>
    </lineage>
</organism>
<feature type="chain" id="PRO_5003046225" description="DUF7939 domain-containing protein" evidence="2">
    <location>
        <begin position="23"/>
        <end position="553"/>
    </location>
</feature>
<feature type="domain" description="DUF7939" evidence="3">
    <location>
        <begin position="451"/>
        <end position="536"/>
    </location>
</feature>
<sequence>MVSMKKLLLIGFFCFFNLVARAEIQVQVDPSQISIDESFKLILTQDNLQNGGIPDLTPLQHEFLILGTERRMNYSIINGQTQSSSEWTITLKAQKEGILTIPAIKMGREYTAPTTINVSAASITRPQSTSTDSNQQQSIYLTTSVNQKNPYVNQQIIYKVTLYNSKHLLDADYQGPQVENALLIPLGQEKRYQTQKNNINYLVEEQNYAIFPQKSGPLKIKSPVFTALIYDFNPERVKAQDKTISLDVQPIPKEFSGKTWLPAKEVKFAENYENSESTITQGNTLIRTVTLEGTGVPAQLLPALTFSEIDGVNVYPEKGKDKNQVIQGELIGRTEIKITYLFNKSGKITIPELKLPWFNTQTGKEEIATLPPKVIDVKASTTMPASGSNQPVITNNQNELQAMSQVNESNSASQFNWAWIVAAFFACAWFVTLILWGRQKRHKVSEKVRYKTTLNELHKACVQANPQRARDALLKWAGFYWPDAPILNLTDLTRVSTNAAFKRQVQILSQILYKSDEKILWRGDELWRTIQQMKKNNTHKKEKKTDLPPINPS</sequence>
<reference evidence="4 5" key="1">
    <citation type="journal article" date="2010" name="PLoS Genet.">
        <title>Analysis of the Legionella longbeachae genome and transcriptome uncovers unique strategies to cause Legionnaires' disease.</title>
        <authorList>
            <person name="Cazalet C."/>
            <person name="Gomez-Valero L."/>
            <person name="Rusniok C."/>
            <person name="Lomma M."/>
            <person name="Dervins-Ravault D."/>
            <person name="Newton H."/>
            <person name="Sansom F."/>
            <person name="Jarraud S."/>
            <person name="Zidane N."/>
            <person name="Ma L."/>
            <person name="Bouchier C."/>
            <person name="Etienne J."/>
            <person name="Hartland E."/>
            <person name="Buchrieser C."/>
        </authorList>
    </citation>
    <scope>NUCLEOTIDE SEQUENCE [LARGE SCALE GENOMIC DNA]</scope>
    <source>
        <strain evidence="4 5">NSW150</strain>
    </source>
</reference>
<feature type="transmembrane region" description="Helical" evidence="1">
    <location>
        <begin position="417"/>
        <end position="437"/>
    </location>
</feature>
<dbReference type="Proteomes" id="UP000001060">
    <property type="component" value="Chromosome"/>
</dbReference>
<dbReference type="PANTHER" id="PTHR40940:SF1">
    <property type="entry name" value="PROTEIN BATD"/>
    <property type="match status" value="1"/>
</dbReference>
<name>D3HNM7_LEGLN</name>
<dbReference type="STRING" id="661367.LLO_0162"/>
<dbReference type="KEGG" id="llo:LLO_0162"/>
<dbReference type="EMBL" id="FN650140">
    <property type="protein sequence ID" value="CBJ10490.1"/>
    <property type="molecule type" value="Genomic_DNA"/>
</dbReference>
<protein>
    <recommendedName>
        <fullName evidence="3">DUF7939 domain-containing protein</fullName>
    </recommendedName>
</protein>
<keyword evidence="2" id="KW-0732">Signal</keyword>
<evidence type="ECO:0000256" key="1">
    <source>
        <dbReference type="SAM" id="Phobius"/>
    </source>
</evidence>
<evidence type="ECO:0000313" key="4">
    <source>
        <dbReference type="EMBL" id="CBJ10490.1"/>
    </source>
</evidence>
<keyword evidence="1" id="KW-0812">Transmembrane</keyword>
<proteinExistence type="predicted"/>
<keyword evidence="1" id="KW-0472">Membrane</keyword>
<keyword evidence="1" id="KW-1133">Transmembrane helix</keyword>
<evidence type="ECO:0000256" key="2">
    <source>
        <dbReference type="SAM" id="SignalP"/>
    </source>
</evidence>
<dbReference type="HOGENOM" id="CLU_031701_0_0_6"/>
<keyword evidence="5" id="KW-1185">Reference proteome</keyword>
<evidence type="ECO:0000313" key="5">
    <source>
        <dbReference type="Proteomes" id="UP000001060"/>
    </source>
</evidence>